<evidence type="ECO:0000313" key="9">
    <source>
        <dbReference type="EMBL" id="KAG5472749.1"/>
    </source>
</evidence>
<dbReference type="SMR" id="A0A836GIC8"/>
<keyword evidence="6" id="KW-1015">Disulfide bond</keyword>
<keyword evidence="7" id="KW-0325">Glycoprotein</keyword>
<evidence type="ECO:0000256" key="3">
    <source>
        <dbReference type="ARBA" id="ARBA00022723"/>
    </source>
</evidence>
<evidence type="ECO:0000256" key="7">
    <source>
        <dbReference type="ARBA" id="ARBA00023180"/>
    </source>
</evidence>
<dbReference type="GO" id="GO:0004519">
    <property type="term" value="F:endonuclease activity"/>
    <property type="evidence" value="ECO:0007669"/>
    <property type="project" value="UniProtKB-KW"/>
</dbReference>
<dbReference type="Proteomes" id="UP000674143">
    <property type="component" value="Unassembled WGS sequence"/>
</dbReference>
<evidence type="ECO:0000256" key="1">
    <source>
        <dbReference type="ARBA" id="ARBA00009547"/>
    </source>
</evidence>
<sequence length="331" mass="36956">MPAFLGCRLRLTTLSLLVLSCVLSVAEVLGWGCAGHMILAEIALRQLDPANEEKIEAMATRFAQSGPFPWSPDVVQAACWPDDVRRWQQNAMSTWHFIGKPYNPENVSTDPVEAVNAVSVSLDMITSLRNTKAPLYLLNFAWVHLTHIIGDLHQPLHSVSMYSHEYPHGDLGGNLIYVRVRGKTVKLHALWDNICTATPPYYKRPLSYTDAFAISSTADRLMDKYRFPRTMRTLVDVAQMAEESYAFAVNSSYADMKPGKPVSDEYLARCTEVAESRLTLGGYRLGYILNDLLSKITVDQETVDAYRAAAPKRGAAVTAGRQRVRIRGHSH</sequence>
<evidence type="ECO:0000256" key="8">
    <source>
        <dbReference type="SAM" id="SignalP"/>
    </source>
</evidence>
<dbReference type="GO" id="GO:0003676">
    <property type="term" value="F:nucleic acid binding"/>
    <property type="evidence" value="ECO:0007669"/>
    <property type="project" value="InterPro"/>
</dbReference>
<proteinExistence type="inferred from homology"/>
<dbReference type="InterPro" id="IPR008947">
    <property type="entry name" value="PLipase_C/P1_nuclease_dom_sf"/>
</dbReference>
<name>A0A836GIC8_9TRYP</name>
<reference evidence="10" key="2">
    <citation type="journal article" date="2021" name="Sci. Data">
        <title>Chromosome-scale genome sequencing, assembly and annotation of six genomes from subfamily Leishmaniinae.</title>
        <authorList>
            <person name="Almutairi H."/>
            <person name="Urbaniak M.D."/>
            <person name="Bates M.D."/>
            <person name="Jariyapan N."/>
            <person name="Kwakye-Nuako G."/>
            <person name="Thomaz Soccol V."/>
            <person name="Al-Salem W.S."/>
            <person name="Dillon R.J."/>
            <person name="Bates P.A."/>
            <person name="Gatherer D."/>
        </authorList>
    </citation>
    <scope>NUCLEOTIDE SEQUENCE [LARGE SCALE GENOMIC DNA]</scope>
</reference>
<keyword evidence="8" id="KW-0732">Signal</keyword>
<evidence type="ECO:0000256" key="5">
    <source>
        <dbReference type="ARBA" id="ARBA00022801"/>
    </source>
</evidence>
<dbReference type="CDD" id="cd11010">
    <property type="entry name" value="S1-P1_nuclease"/>
    <property type="match status" value="1"/>
</dbReference>
<comment type="caution">
    <text evidence="9">The sequence shown here is derived from an EMBL/GenBank/DDBJ whole genome shotgun (WGS) entry which is preliminary data.</text>
</comment>
<dbReference type="Gene3D" id="1.10.575.10">
    <property type="entry name" value="P1 Nuclease"/>
    <property type="match status" value="1"/>
</dbReference>
<organism evidence="9 10">
    <name type="scientific">Leishmania orientalis</name>
    <dbReference type="NCBI Taxonomy" id="2249476"/>
    <lineage>
        <taxon>Eukaryota</taxon>
        <taxon>Discoba</taxon>
        <taxon>Euglenozoa</taxon>
        <taxon>Kinetoplastea</taxon>
        <taxon>Metakinetoplastina</taxon>
        <taxon>Trypanosomatida</taxon>
        <taxon>Trypanosomatidae</taxon>
        <taxon>Leishmaniinae</taxon>
        <taxon>Leishmania</taxon>
    </lineage>
</organism>
<dbReference type="AlphaFoldDB" id="A0A836GIC8"/>
<gene>
    <name evidence="9" type="ORF">LSCM4_02072</name>
</gene>
<dbReference type="PANTHER" id="PTHR33146">
    <property type="entry name" value="ENDONUCLEASE 4"/>
    <property type="match status" value="1"/>
</dbReference>
<dbReference type="GO" id="GO:0006308">
    <property type="term" value="P:DNA catabolic process"/>
    <property type="evidence" value="ECO:0007669"/>
    <property type="project" value="InterPro"/>
</dbReference>
<keyword evidence="3" id="KW-0479">Metal-binding</keyword>
<dbReference type="InterPro" id="IPR003154">
    <property type="entry name" value="S1/P1nuclease"/>
</dbReference>
<dbReference type="PANTHER" id="PTHR33146:SF10">
    <property type="entry name" value="STRAND-SPECIFIC NUCLEASE, PUTATIVE-RELATED"/>
    <property type="match status" value="1"/>
</dbReference>
<evidence type="ECO:0008006" key="11">
    <source>
        <dbReference type="Google" id="ProtNLM"/>
    </source>
</evidence>
<dbReference type="EMBL" id="JAFHLR010000030">
    <property type="protein sequence ID" value="KAG5472749.1"/>
    <property type="molecule type" value="Genomic_DNA"/>
</dbReference>
<evidence type="ECO:0000313" key="10">
    <source>
        <dbReference type="Proteomes" id="UP000674143"/>
    </source>
</evidence>
<keyword evidence="2" id="KW-0540">Nuclease</keyword>
<dbReference type="GeneID" id="92358042"/>
<feature type="chain" id="PRO_5032734872" description="P1/s1 nuclease" evidence="8">
    <location>
        <begin position="27"/>
        <end position="331"/>
    </location>
</feature>
<evidence type="ECO:0000256" key="4">
    <source>
        <dbReference type="ARBA" id="ARBA00022759"/>
    </source>
</evidence>
<comment type="similarity">
    <text evidence="1">Belongs to the nuclease type I family.</text>
</comment>
<reference evidence="10" key="1">
    <citation type="journal article" date="2021" name="Microbiol. Resour. Announc.">
        <title>LGAAP: Leishmaniinae Genome Assembly and Annotation Pipeline.</title>
        <authorList>
            <person name="Almutairi H."/>
            <person name="Urbaniak M.D."/>
            <person name="Bates M.D."/>
            <person name="Jariyapan N."/>
            <person name="Kwakye-Nuako G."/>
            <person name="Thomaz-Soccol V."/>
            <person name="Al-Salem W.S."/>
            <person name="Dillon R.J."/>
            <person name="Bates P.A."/>
            <person name="Gatherer D."/>
        </authorList>
    </citation>
    <scope>NUCLEOTIDE SEQUENCE [LARGE SCALE GENOMIC DNA]</scope>
</reference>
<keyword evidence="5" id="KW-0378">Hydrolase</keyword>
<dbReference type="GO" id="GO:0016788">
    <property type="term" value="F:hydrolase activity, acting on ester bonds"/>
    <property type="evidence" value="ECO:0007669"/>
    <property type="project" value="InterPro"/>
</dbReference>
<keyword evidence="10" id="KW-1185">Reference proteome</keyword>
<dbReference type="GO" id="GO:0046872">
    <property type="term" value="F:metal ion binding"/>
    <property type="evidence" value="ECO:0007669"/>
    <property type="project" value="UniProtKB-KW"/>
</dbReference>
<evidence type="ECO:0000256" key="6">
    <source>
        <dbReference type="ARBA" id="ARBA00023157"/>
    </source>
</evidence>
<dbReference type="RefSeq" id="XP_067061145.1">
    <property type="nucleotide sequence ID" value="XM_067204108.1"/>
</dbReference>
<keyword evidence="4" id="KW-0255">Endonuclease</keyword>
<protein>
    <recommendedName>
        <fullName evidence="11">P1/s1 nuclease</fullName>
    </recommendedName>
</protein>
<dbReference type="SUPFAM" id="SSF48537">
    <property type="entry name" value="Phospholipase C/P1 nuclease"/>
    <property type="match status" value="1"/>
</dbReference>
<dbReference type="KEGG" id="loi:92358042"/>
<feature type="signal peptide" evidence="8">
    <location>
        <begin position="1"/>
        <end position="26"/>
    </location>
</feature>
<accession>A0A836GIC8</accession>
<evidence type="ECO:0000256" key="2">
    <source>
        <dbReference type="ARBA" id="ARBA00022722"/>
    </source>
</evidence>
<dbReference type="Pfam" id="PF02265">
    <property type="entry name" value="S1-P1_nuclease"/>
    <property type="match status" value="1"/>
</dbReference>